<evidence type="ECO:0000259" key="8">
    <source>
        <dbReference type="PROSITE" id="PS51379"/>
    </source>
</evidence>
<keyword evidence="4" id="KW-0677">Repeat</keyword>
<organism evidence="9 10">
    <name type="scientific">Tectimicrobiota bacterium</name>
    <dbReference type="NCBI Taxonomy" id="2528274"/>
    <lineage>
        <taxon>Bacteria</taxon>
        <taxon>Pseudomonadati</taxon>
        <taxon>Nitrospinota/Tectimicrobiota group</taxon>
        <taxon>Candidatus Tectimicrobiota</taxon>
    </lineage>
</organism>
<dbReference type="InterPro" id="IPR017900">
    <property type="entry name" value="4Fe4S_Fe_S_CS"/>
</dbReference>
<dbReference type="PANTHER" id="PTHR43177:SF5">
    <property type="entry name" value="ANAEROBIC DIMETHYL SULFOXIDE REDUCTASE CHAIN B-RELATED"/>
    <property type="match status" value="1"/>
</dbReference>
<feature type="domain" description="4Fe-4S ferredoxin-type" evidence="8">
    <location>
        <begin position="81"/>
        <end position="110"/>
    </location>
</feature>
<protein>
    <submittedName>
        <fullName evidence="9">4Fe-4S dicluster domain-containing protein</fullName>
    </submittedName>
</protein>
<evidence type="ECO:0000256" key="2">
    <source>
        <dbReference type="ARBA" id="ARBA00022485"/>
    </source>
</evidence>
<evidence type="ECO:0000256" key="4">
    <source>
        <dbReference type="ARBA" id="ARBA00022737"/>
    </source>
</evidence>
<sequence>MKEILVEVSRCLGCKSCVLACAVEHSQSKSLFGALAERPLPRPRVFVEAADGVKAPLQCRHCEDAPCVSVCVYGAMRQERGVVQHLREKCLGCWMCVMVCPFGVIAREEERKVAVKCDRCPDRESPACVAACPTRALTFAEVETAEKAKRKKFLKGMVLETSR</sequence>
<dbReference type="AlphaFoldDB" id="A0A932FX74"/>
<reference evidence="9" key="1">
    <citation type="submission" date="2020-07" db="EMBL/GenBank/DDBJ databases">
        <title>Huge and variable diversity of episymbiotic CPR bacteria and DPANN archaea in groundwater ecosystems.</title>
        <authorList>
            <person name="He C.Y."/>
            <person name="Keren R."/>
            <person name="Whittaker M."/>
            <person name="Farag I.F."/>
            <person name="Doudna J."/>
            <person name="Cate J.H.D."/>
            <person name="Banfield J.F."/>
        </authorList>
    </citation>
    <scope>NUCLEOTIDE SEQUENCE</scope>
    <source>
        <strain evidence="9">NC_groundwater_672_Ag_B-0.1um_62_36</strain>
    </source>
</reference>
<dbReference type="EMBL" id="JACPRF010000279">
    <property type="protein sequence ID" value="MBI2877062.1"/>
    <property type="molecule type" value="Genomic_DNA"/>
</dbReference>
<evidence type="ECO:0000256" key="7">
    <source>
        <dbReference type="ARBA" id="ARBA00023014"/>
    </source>
</evidence>
<dbReference type="PROSITE" id="PS00198">
    <property type="entry name" value="4FE4S_FER_1"/>
    <property type="match status" value="1"/>
</dbReference>
<gene>
    <name evidence="9" type="ORF">HYY20_09290</name>
</gene>
<accession>A0A932FX74</accession>
<dbReference type="InterPro" id="IPR017896">
    <property type="entry name" value="4Fe4S_Fe-S-bd"/>
</dbReference>
<keyword evidence="5" id="KW-0249">Electron transport</keyword>
<keyword evidence="6" id="KW-0408">Iron</keyword>
<dbReference type="GO" id="GO:0046872">
    <property type="term" value="F:metal ion binding"/>
    <property type="evidence" value="ECO:0007669"/>
    <property type="project" value="UniProtKB-KW"/>
</dbReference>
<dbReference type="SUPFAM" id="SSF54862">
    <property type="entry name" value="4Fe-4S ferredoxins"/>
    <property type="match status" value="1"/>
</dbReference>
<keyword evidence="1" id="KW-0813">Transport</keyword>
<evidence type="ECO:0000256" key="3">
    <source>
        <dbReference type="ARBA" id="ARBA00022723"/>
    </source>
</evidence>
<evidence type="ECO:0000256" key="6">
    <source>
        <dbReference type="ARBA" id="ARBA00023004"/>
    </source>
</evidence>
<dbReference type="InterPro" id="IPR050954">
    <property type="entry name" value="ET_IronSulfur_Cluster-Binding"/>
</dbReference>
<keyword evidence="3" id="KW-0479">Metal-binding</keyword>
<evidence type="ECO:0000313" key="10">
    <source>
        <dbReference type="Proteomes" id="UP000769766"/>
    </source>
</evidence>
<dbReference type="CDD" id="cd10563">
    <property type="entry name" value="CooF_like"/>
    <property type="match status" value="1"/>
</dbReference>
<evidence type="ECO:0000256" key="5">
    <source>
        <dbReference type="ARBA" id="ARBA00022982"/>
    </source>
</evidence>
<keyword evidence="7" id="KW-0411">Iron-sulfur</keyword>
<proteinExistence type="predicted"/>
<dbReference type="Proteomes" id="UP000769766">
    <property type="component" value="Unassembled WGS sequence"/>
</dbReference>
<dbReference type="Pfam" id="PF13247">
    <property type="entry name" value="Fer4_11"/>
    <property type="match status" value="1"/>
</dbReference>
<evidence type="ECO:0000313" key="9">
    <source>
        <dbReference type="EMBL" id="MBI2877062.1"/>
    </source>
</evidence>
<comment type="caution">
    <text evidence="9">The sequence shown here is derived from an EMBL/GenBank/DDBJ whole genome shotgun (WGS) entry which is preliminary data.</text>
</comment>
<dbReference type="PANTHER" id="PTHR43177">
    <property type="entry name" value="PROTEIN NRFC"/>
    <property type="match status" value="1"/>
</dbReference>
<dbReference type="Gene3D" id="3.30.70.20">
    <property type="match status" value="2"/>
</dbReference>
<evidence type="ECO:0000256" key="1">
    <source>
        <dbReference type="ARBA" id="ARBA00022448"/>
    </source>
</evidence>
<feature type="domain" description="4Fe-4S ferredoxin-type" evidence="8">
    <location>
        <begin position="2"/>
        <end position="31"/>
    </location>
</feature>
<keyword evidence="2" id="KW-0004">4Fe-4S</keyword>
<name>A0A932FX74_UNCTE</name>
<dbReference type="PROSITE" id="PS51379">
    <property type="entry name" value="4FE4S_FER_2"/>
    <property type="match status" value="2"/>
</dbReference>
<dbReference type="GO" id="GO:0051539">
    <property type="term" value="F:4 iron, 4 sulfur cluster binding"/>
    <property type="evidence" value="ECO:0007669"/>
    <property type="project" value="UniProtKB-KW"/>
</dbReference>